<dbReference type="RefSeq" id="WP_085134773.1">
    <property type="nucleotide sequence ID" value="NZ_AP022609.1"/>
</dbReference>
<gene>
    <name evidence="1" type="ORF">MHIB_09600</name>
</gene>
<organism evidence="1 2">
    <name type="scientific">Mycolicibacter hiberniae</name>
    <dbReference type="NCBI Taxonomy" id="29314"/>
    <lineage>
        <taxon>Bacteria</taxon>
        <taxon>Bacillati</taxon>
        <taxon>Actinomycetota</taxon>
        <taxon>Actinomycetes</taxon>
        <taxon>Mycobacteriales</taxon>
        <taxon>Mycobacteriaceae</taxon>
        <taxon>Mycolicibacter</taxon>
    </lineage>
</organism>
<protein>
    <submittedName>
        <fullName evidence="1">Uncharacterized protein</fullName>
    </submittedName>
</protein>
<evidence type="ECO:0000313" key="2">
    <source>
        <dbReference type="Proteomes" id="UP000467260"/>
    </source>
</evidence>
<sequence>MRKLGAVGSFAAGLALALAPVAAAEESDAVDFGPLLDFQIGSMNFLFESQAILAGVGDKVIDVTAANPFLTIDPEEVNAVLGSLLYGFNWEDEISSDPGSYSLFNGAVTQFVDANNVLLFAILNGGDQIEFEDAADYLFGSDAAIAAGLAGDTAWEDAANFFMAGVADTGGYLAIDL</sequence>
<dbReference type="KEGG" id="mhib:MHIB_09600"/>
<dbReference type="Proteomes" id="UP000467260">
    <property type="component" value="Chromosome"/>
</dbReference>
<proteinExistence type="predicted"/>
<evidence type="ECO:0000313" key="1">
    <source>
        <dbReference type="EMBL" id="BBZ22542.1"/>
    </source>
</evidence>
<reference evidence="1 2" key="1">
    <citation type="journal article" date="2019" name="Emerg. Microbes Infect.">
        <title>Comprehensive subspecies identification of 175 nontuberculous mycobacteria species based on 7547 genomic profiles.</title>
        <authorList>
            <person name="Matsumoto Y."/>
            <person name="Kinjo T."/>
            <person name="Motooka D."/>
            <person name="Nabeya D."/>
            <person name="Jung N."/>
            <person name="Uechi K."/>
            <person name="Horii T."/>
            <person name="Iida T."/>
            <person name="Fujita J."/>
            <person name="Nakamura S."/>
        </authorList>
    </citation>
    <scope>NUCLEOTIDE SEQUENCE [LARGE SCALE GENOMIC DNA]</scope>
    <source>
        <strain evidence="1 2">JCM 13571</strain>
    </source>
</reference>
<accession>A0A7I7WZI9</accession>
<dbReference type="AlphaFoldDB" id="A0A7I7WZI9"/>
<keyword evidence="2" id="KW-1185">Reference proteome</keyword>
<dbReference type="EMBL" id="AP022609">
    <property type="protein sequence ID" value="BBZ22542.1"/>
    <property type="molecule type" value="Genomic_DNA"/>
</dbReference>
<name>A0A7I7WZI9_9MYCO</name>
<dbReference type="OrthoDB" id="4761937at2"/>